<dbReference type="Proteomes" id="UP000178372">
    <property type="component" value="Unassembled WGS sequence"/>
</dbReference>
<sequence length="274" mass="31397">MTNSSLNVSIYQILVDKLSVIRKRRRFIISSASLTLIITFATFLGFQNLPVSLPILIIAVYLATFFAILEGITDKEWLMLFIHPVGFTIAFYLFYFFLPGRWLTRLPFAVLYSISIYAILLSQNIFNVGVEKSLQLFRAASSVNFLYLTITLFMSLSLLFSFHLNFITNGFVTFLVCLPAILHFLWSVDPCEYVSREIIKNAFFVATILGETAVIFSFVPLNPAMFALLVTALFYCLSGLLQAYMQGRLFKTVMREYVFVFLFIVTILLLSLQW</sequence>
<comment type="caution">
    <text evidence="2">The sequence shown here is derived from an EMBL/GenBank/DDBJ whole genome shotgun (WGS) entry which is preliminary data.</text>
</comment>
<dbReference type="EMBL" id="MFZF01000018">
    <property type="protein sequence ID" value="OGK16263.1"/>
    <property type="molecule type" value="Genomic_DNA"/>
</dbReference>
<keyword evidence="1" id="KW-0472">Membrane</keyword>
<organism evidence="2 3">
    <name type="scientific">Candidatus Roizmanbacteria bacterium RIFCSPHIGHO2_01_FULL_39_12b</name>
    <dbReference type="NCBI Taxonomy" id="1802030"/>
    <lineage>
        <taxon>Bacteria</taxon>
        <taxon>Candidatus Roizmaniibacteriota</taxon>
    </lineage>
</organism>
<feature type="transmembrane region" description="Helical" evidence="1">
    <location>
        <begin position="52"/>
        <end position="70"/>
    </location>
</feature>
<feature type="transmembrane region" description="Helical" evidence="1">
    <location>
        <begin position="110"/>
        <end position="130"/>
    </location>
</feature>
<accession>A0A1F7GBF5</accession>
<feature type="transmembrane region" description="Helical" evidence="1">
    <location>
        <begin position="142"/>
        <end position="160"/>
    </location>
</feature>
<keyword evidence="1" id="KW-0812">Transmembrane</keyword>
<reference evidence="2 3" key="1">
    <citation type="journal article" date="2016" name="Nat. Commun.">
        <title>Thousands of microbial genomes shed light on interconnected biogeochemical processes in an aquifer system.</title>
        <authorList>
            <person name="Anantharaman K."/>
            <person name="Brown C.T."/>
            <person name="Hug L.A."/>
            <person name="Sharon I."/>
            <person name="Castelle C.J."/>
            <person name="Probst A.J."/>
            <person name="Thomas B.C."/>
            <person name="Singh A."/>
            <person name="Wilkins M.J."/>
            <person name="Karaoz U."/>
            <person name="Brodie E.L."/>
            <person name="Williams K.H."/>
            <person name="Hubbard S.S."/>
            <person name="Banfield J.F."/>
        </authorList>
    </citation>
    <scope>NUCLEOTIDE SEQUENCE [LARGE SCALE GENOMIC DNA]</scope>
</reference>
<protein>
    <submittedName>
        <fullName evidence="2">Uncharacterized protein</fullName>
    </submittedName>
</protein>
<feature type="transmembrane region" description="Helical" evidence="1">
    <location>
        <begin position="77"/>
        <end position="98"/>
    </location>
</feature>
<dbReference type="AlphaFoldDB" id="A0A1F7GBF5"/>
<evidence type="ECO:0000313" key="3">
    <source>
        <dbReference type="Proteomes" id="UP000178372"/>
    </source>
</evidence>
<feature type="transmembrane region" description="Helical" evidence="1">
    <location>
        <begin position="198"/>
        <end position="219"/>
    </location>
</feature>
<gene>
    <name evidence="2" type="ORF">A2690_02655</name>
</gene>
<feature type="transmembrane region" description="Helical" evidence="1">
    <location>
        <begin position="257"/>
        <end position="273"/>
    </location>
</feature>
<name>A0A1F7GBF5_9BACT</name>
<feature type="transmembrane region" description="Helical" evidence="1">
    <location>
        <begin position="27"/>
        <end position="46"/>
    </location>
</feature>
<proteinExistence type="predicted"/>
<evidence type="ECO:0000256" key="1">
    <source>
        <dbReference type="SAM" id="Phobius"/>
    </source>
</evidence>
<keyword evidence="1" id="KW-1133">Transmembrane helix</keyword>
<feature type="transmembrane region" description="Helical" evidence="1">
    <location>
        <begin position="225"/>
        <end position="245"/>
    </location>
</feature>
<evidence type="ECO:0000313" key="2">
    <source>
        <dbReference type="EMBL" id="OGK16263.1"/>
    </source>
</evidence>
<feature type="transmembrane region" description="Helical" evidence="1">
    <location>
        <begin position="166"/>
        <end position="186"/>
    </location>
</feature>